<comment type="caution">
    <text evidence="1">The sequence shown here is derived from an EMBL/GenBank/DDBJ whole genome shotgun (WGS) entry which is preliminary data.</text>
</comment>
<protein>
    <submittedName>
        <fullName evidence="1">Uncharacterized protein</fullName>
    </submittedName>
</protein>
<dbReference type="EMBL" id="JAWPEI010000010">
    <property type="protein sequence ID" value="KAK4714433.1"/>
    <property type="molecule type" value="Genomic_DNA"/>
</dbReference>
<reference evidence="1 2" key="1">
    <citation type="submission" date="2023-10" db="EMBL/GenBank/DDBJ databases">
        <title>Genome-Wide Identification Analysis in wild type Solanum Pinnatisectum Reveals Some Genes Defensing Phytophthora Infestans.</title>
        <authorList>
            <person name="Sun C."/>
        </authorList>
    </citation>
    <scope>NUCLEOTIDE SEQUENCE [LARGE SCALE GENOMIC DNA]</scope>
    <source>
        <strain evidence="1">LQN</strain>
        <tissue evidence="1">Leaf</tissue>
    </source>
</reference>
<keyword evidence="2" id="KW-1185">Reference proteome</keyword>
<name>A0AAV9KNB4_9SOLN</name>
<gene>
    <name evidence="1" type="ORF">R3W88_020340</name>
</gene>
<organism evidence="1 2">
    <name type="scientific">Solanum pinnatisectum</name>
    <name type="common">tansyleaf nightshade</name>
    <dbReference type="NCBI Taxonomy" id="50273"/>
    <lineage>
        <taxon>Eukaryota</taxon>
        <taxon>Viridiplantae</taxon>
        <taxon>Streptophyta</taxon>
        <taxon>Embryophyta</taxon>
        <taxon>Tracheophyta</taxon>
        <taxon>Spermatophyta</taxon>
        <taxon>Magnoliopsida</taxon>
        <taxon>eudicotyledons</taxon>
        <taxon>Gunneridae</taxon>
        <taxon>Pentapetalae</taxon>
        <taxon>asterids</taxon>
        <taxon>lamiids</taxon>
        <taxon>Solanales</taxon>
        <taxon>Solanaceae</taxon>
        <taxon>Solanoideae</taxon>
        <taxon>Solaneae</taxon>
        <taxon>Solanum</taxon>
    </lineage>
</organism>
<evidence type="ECO:0000313" key="2">
    <source>
        <dbReference type="Proteomes" id="UP001311915"/>
    </source>
</evidence>
<accession>A0AAV9KNB4</accession>
<evidence type="ECO:0000313" key="1">
    <source>
        <dbReference type="EMBL" id="KAK4714433.1"/>
    </source>
</evidence>
<proteinExistence type="predicted"/>
<sequence>MMANEKRTLNMKNSRSTSRIVTGFPLFPAFDKGNLHSIYEKGSTSGLLTMLFAQFLPFSVNFFLRPRITASTPCKPNGFENCPWSLSISVSVSSLLITAYFTDVCTTACSTMILLPSELWNLKPMQDQDQFSH</sequence>
<dbReference type="AlphaFoldDB" id="A0AAV9KNB4"/>
<dbReference type="Proteomes" id="UP001311915">
    <property type="component" value="Unassembled WGS sequence"/>
</dbReference>